<reference evidence="2" key="1">
    <citation type="journal article" date="2022" name="bioRxiv">
        <title>Sequencing and chromosome-scale assembly of the giantPleurodeles waltlgenome.</title>
        <authorList>
            <person name="Brown T."/>
            <person name="Elewa A."/>
            <person name="Iarovenko S."/>
            <person name="Subramanian E."/>
            <person name="Araus A.J."/>
            <person name="Petzold A."/>
            <person name="Susuki M."/>
            <person name="Suzuki K.-i.T."/>
            <person name="Hayashi T."/>
            <person name="Toyoda A."/>
            <person name="Oliveira C."/>
            <person name="Osipova E."/>
            <person name="Leigh N.D."/>
            <person name="Simon A."/>
            <person name="Yun M.H."/>
        </authorList>
    </citation>
    <scope>NUCLEOTIDE SEQUENCE</scope>
    <source>
        <strain evidence="2">20211129_DDA</strain>
        <tissue evidence="2">Liver</tissue>
    </source>
</reference>
<comment type="caution">
    <text evidence="2">The sequence shown here is derived from an EMBL/GenBank/DDBJ whole genome shotgun (WGS) entry which is preliminary data.</text>
</comment>
<proteinExistence type="predicted"/>
<keyword evidence="3" id="KW-1185">Reference proteome</keyword>
<accession>A0AAV7RSF0</accession>
<gene>
    <name evidence="2" type="ORF">NDU88_007187</name>
</gene>
<dbReference type="AlphaFoldDB" id="A0AAV7RSF0"/>
<dbReference type="Proteomes" id="UP001066276">
    <property type="component" value="Chromosome 5"/>
</dbReference>
<sequence length="195" mass="20707">MGRNVPPSHGPTLPLRAMGPSALPTAPASPAPTRHGPSWAPVPQGGLHRAWEAEATCRCLPWWPLPWPLTSAARLRPPTPPRSSLRSLSLLGSEPSHRSPGHSTGRSPGPPRPPTASAARARTATQPCSLCRHAGRSSDRSAWPPRSSRAPRPSGTPSLVGAQDHYTAAEAWAAELTDTRLLTPPSWPRPPLIVI</sequence>
<evidence type="ECO:0000256" key="1">
    <source>
        <dbReference type="SAM" id="MobiDB-lite"/>
    </source>
</evidence>
<feature type="compositionally biased region" description="Low complexity" evidence="1">
    <location>
        <begin position="115"/>
        <end position="125"/>
    </location>
</feature>
<organism evidence="2 3">
    <name type="scientific">Pleurodeles waltl</name>
    <name type="common">Iberian ribbed newt</name>
    <dbReference type="NCBI Taxonomy" id="8319"/>
    <lineage>
        <taxon>Eukaryota</taxon>
        <taxon>Metazoa</taxon>
        <taxon>Chordata</taxon>
        <taxon>Craniata</taxon>
        <taxon>Vertebrata</taxon>
        <taxon>Euteleostomi</taxon>
        <taxon>Amphibia</taxon>
        <taxon>Batrachia</taxon>
        <taxon>Caudata</taxon>
        <taxon>Salamandroidea</taxon>
        <taxon>Salamandridae</taxon>
        <taxon>Pleurodelinae</taxon>
        <taxon>Pleurodeles</taxon>
    </lineage>
</organism>
<evidence type="ECO:0000313" key="3">
    <source>
        <dbReference type="Proteomes" id="UP001066276"/>
    </source>
</evidence>
<protein>
    <submittedName>
        <fullName evidence="2">Uncharacterized protein</fullName>
    </submittedName>
</protein>
<feature type="region of interest" description="Disordered" evidence="1">
    <location>
        <begin position="1"/>
        <end position="41"/>
    </location>
</feature>
<feature type="region of interest" description="Disordered" evidence="1">
    <location>
        <begin position="76"/>
        <end position="163"/>
    </location>
</feature>
<dbReference type="EMBL" id="JANPWB010000009">
    <property type="protein sequence ID" value="KAJ1154435.1"/>
    <property type="molecule type" value="Genomic_DNA"/>
</dbReference>
<feature type="compositionally biased region" description="Low complexity" evidence="1">
    <location>
        <begin position="20"/>
        <end position="33"/>
    </location>
</feature>
<feature type="compositionally biased region" description="Low complexity" evidence="1">
    <location>
        <begin position="76"/>
        <end position="91"/>
    </location>
</feature>
<feature type="compositionally biased region" description="Low complexity" evidence="1">
    <location>
        <begin position="140"/>
        <end position="158"/>
    </location>
</feature>
<evidence type="ECO:0000313" key="2">
    <source>
        <dbReference type="EMBL" id="KAJ1154435.1"/>
    </source>
</evidence>
<name>A0AAV7RSF0_PLEWA</name>